<gene>
    <name evidence="2" type="ORF">NSCI0253_LOCUS46494</name>
</gene>
<evidence type="ECO:0000313" key="2">
    <source>
        <dbReference type="EMBL" id="CAD8872137.1"/>
    </source>
</evidence>
<feature type="region of interest" description="Disordered" evidence="1">
    <location>
        <begin position="313"/>
        <end position="342"/>
    </location>
</feature>
<sequence>MSRQRLGASRDSGMGPVGAFPAHATSDSSREWGLGHNRRNLGPKDHMEAEGISAPPVSAATGRRSIQAEDHQVVHEDFGWEDSQRQTGGGRRHIIPADHLKSEVMRPQSEISSPKVRGGNEMKDAIKESLLSSCGMIIFDEDRWQRVLVQPRGVHWVIEVVSHDALVITREGPSARAIAERLSMMQINELRHFGVRYRAKTDQKPAPFHRQKGSALGTNPTLTSQGVEATVTYSEHANADPRMSASRRHPDDRQRRCISSGEDHWDSSVIAGGDRPGTHGHAKTDDYEMGIPRGIGHGRRHIEQESHLQGPAAISAGTGEDFGRGDLGHGRRYIGSKDTLFN</sequence>
<evidence type="ECO:0000256" key="1">
    <source>
        <dbReference type="SAM" id="MobiDB-lite"/>
    </source>
</evidence>
<feature type="region of interest" description="Disordered" evidence="1">
    <location>
        <begin position="237"/>
        <end position="287"/>
    </location>
</feature>
<feature type="region of interest" description="Disordered" evidence="1">
    <location>
        <begin position="1"/>
        <end position="50"/>
    </location>
</feature>
<feature type="compositionally biased region" description="Basic and acidic residues" evidence="1">
    <location>
        <begin position="248"/>
        <end position="266"/>
    </location>
</feature>
<name>A0A7S1B2D7_NOCSC</name>
<dbReference type="EMBL" id="HBFQ01065468">
    <property type="protein sequence ID" value="CAD8872137.1"/>
    <property type="molecule type" value="Transcribed_RNA"/>
</dbReference>
<proteinExistence type="predicted"/>
<reference evidence="2" key="1">
    <citation type="submission" date="2021-01" db="EMBL/GenBank/DDBJ databases">
        <authorList>
            <person name="Corre E."/>
            <person name="Pelletier E."/>
            <person name="Niang G."/>
            <person name="Scheremetjew M."/>
            <person name="Finn R."/>
            <person name="Kale V."/>
            <person name="Holt S."/>
            <person name="Cochrane G."/>
            <person name="Meng A."/>
            <person name="Brown T."/>
            <person name="Cohen L."/>
        </authorList>
    </citation>
    <scope>NUCLEOTIDE SEQUENCE</scope>
</reference>
<accession>A0A7S1B2D7</accession>
<protein>
    <submittedName>
        <fullName evidence="2">Uncharacterized protein</fullName>
    </submittedName>
</protein>
<organism evidence="2">
    <name type="scientific">Noctiluca scintillans</name>
    <name type="common">Sea sparkle</name>
    <name type="synonym">Red tide dinoflagellate</name>
    <dbReference type="NCBI Taxonomy" id="2966"/>
    <lineage>
        <taxon>Eukaryota</taxon>
        <taxon>Sar</taxon>
        <taxon>Alveolata</taxon>
        <taxon>Dinophyceae</taxon>
        <taxon>Noctilucales</taxon>
        <taxon>Noctilucaceae</taxon>
        <taxon>Noctiluca</taxon>
    </lineage>
</organism>
<dbReference type="AlphaFoldDB" id="A0A7S1B2D7"/>